<keyword evidence="4" id="KW-0694">RNA-binding</keyword>
<evidence type="ECO:0000256" key="5">
    <source>
        <dbReference type="ARBA" id="ARBA00023118"/>
    </source>
</evidence>
<sequence>MRMKNEKPVLSDNEINIILNINSENVNKVIEIAERLAREFENIPASKMRDFYDYVIKVDDKESNWYTKLAFLKPKMAYNVGKETNRQKKEALSKFNEIFSKIIDEINNDLNKFKKFKIFFEALVAYHKIYAKSQ</sequence>
<dbReference type="InterPro" id="IPR010149">
    <property type="entry name" value="CRISPR-assoc_prot_Csm2_III-A"/>
</dbReference>
<evidence type="ECO:0000256" key="1">
    <source>
        <dbReference type="ARBA" id="ARBA00003640"/>
    </source>
</evidence>
<evidence type="ECO:0000256" key="2">
    <source>
        <dbReference type="ARBA" id="ARBA00006896"/>
    </source>
</evidence>
<evidence type="ECO:0000256" key="4">
    <source>
        <dbReference type="ARBA" id="ARBA00022884"/>
    </source>
</evidence>
<protein>
    <recommendedName>
        <fullName evidence="3">CRISPR system Cms protein Csm2</fullName>
    </recommendedName>
    <alternativeName>
        <fullName evidence="6">CRISPR type III A-associated protein Csm2</fullName>
    </alternativeName>
</protein>
<dbReference type="CDD" id="cd09647">
    <property type="entry name" value="Csm2_III-A"/>
    <property type="match status" value="1"/>
</dbReference>
<reference evidence="7 8" key="1">
    <citation type="submission" date="2011-09" db="EMBL/GenBank/DDBJ databases">
        <title>The draft genome of Methanotorris formicicus Mc-S-70.</title>
        <authorList>
            <consortium name="US DOE Joint Genome Institute (JGI-PGF)"/>
            <person name="Lucas S."/>
            <person name="Han J."/>
            <person name="Lapidus A."/>
            <person name="Cheng J.-F."/>
            <person name="Goodwin L."/>
            <person name="Pitluck S."/>
            <person name="Peters L."/>
            <person name="Land M.L."/>
            <person name="Hauser L."/>
            <person name="Sieprawska-Lupa M."/>
            <person name="Takai K."/>
            <person name="Miyazaki J."/>
            <person name="Whitman W."/>
            <person name="Woyke T.J."/>
        </authorList>
    </citation>
    <scope>NUCLEOTIDE SEQUENCE [LARGE SCALE GENOMIC DNA]</scope>
    <source>
        <strain evidence="7 8">Mc-S-70</strain>
    </source>
</reference>
<keyword evidence="8" id="KW-1185">Reference proteome</keyword>
<evidence type="ECO:0000313" key="7">
    <source>
        <dbReference type="EMBL" id="EHP86828.1"/>
    </source>
</evidence>
<name>H1KYT1_9EURY</name>
<evidence type="ECO:0000256" key="3">
    <source>
        <dbReference type="ARBA" id="ARBA00016118"/>
    </source>
</evidence>
<dbReference type="NCBIfam" id="TIGR01870">
    <property type="entry name" value="cas_TM1810_Csm2"/>
    <property type="match status" value="1"/>
</dbReference>
<dbReference type="PATRIC" id="fig|647171.4.peg.936"/>
<dbReference type="GO" id="GO:0003723">
    <property type="term" value="F:RNA binding"/>
    <property type="evidence" value="ECO:0007669"/>
    <property type="project" value="UniProtKB-KW"/>
</dbReference>
<dbReference type="GO" id="GO:0051607">
    <property type="term" value="P:defense response to virus"/>
    <property type="evidence" value="ECO:0007669"/>
    <property type="project" value="UniProtKB-KW"/>
</dbReference>
<dbReference type="Pfam" id="PF03750">
    <property type="entry name" value="Csm2_III-A"/>
    <property type="match status" value="1"/>
</dbReference>
<keyword evidence="5" id="KW-0051">Antiviral defense</keyword>
<comment type="caution">
    <text evidence="7">The sequence shown here is derived from an EMBL/GenBank/DDBJ whole genome shotgun (WGS) entry which is preliminary data.</text>
</comment>
<evidence type="ECO:0000256" key="6">
    <source>
        <dbReference type="ARBA" id="ARBA00031723"/>
    </source>
</evidence>
<dbReference type="EMBL" id="AGJL01000020">
    <property type="protein sequence ID" value="EHP86828.1"/>
    <property type="molecule type" value="Genomic_DNA"/>
</dbReference>
<organism evidence="7 8">
    <name type="scientific">Methanotorris formicicus Mc-S-70</name>
    <dbReference type="NCBI Taxonomy" id="647171"/>
    <lineage>
        <taxon>Archaea</taxon>
        <taxon>Methanobacteriati</taxon>
        <taxon>Methanobacteriota</taxon>
        <taxon>Methanomada group</taxon>
        <taxon>Methanococci</taxon>
        <taxon>Methanococcales</taxon>
        <taxon>Methanocaldococcaceae</taxon>
        <taxon>Methanotorris</taxon>
    </lineage>
</organism>
<comment type="similarity">
    <text evidence="2">Belongs to the CRISPR-associated Csm2 family.</text>
</comment>
<comment type="function">
    <text evidence="1">This subunit may be involved in monitoring complementarity of crRNA and target RNA.</text>
</comment>
<dbReference type="RefSeq" id="WP_007044391.1">
    <property type="nucleotide sequence ID" value="NZ_AGJL01000020.1"/>
</dbReference>
<accession>H1KYT1</accession>
<dbReference type="Proteomes" id="UP000003706">
    <property type="component" value="Unassembled WGS sequence"/>
</dbReference>
<dbReference type="AlphaFoldDB" id="H1KYT1"/>
<gene>
    <name evidence="7" type="ORF">MetfoDRAFT_0954</name>
</gene>
<proteinExistence type="inferred from homology"/>
<evidence type="ECO:0000313" key="8">
    <source>
        <dbReference type="Proteomes" id="UP000003706"/>
    </source>
</evidence>
<dbReference type="STRING" id="647171.MetfoDRAFT_0954"/>